<dbReference type="EMBL" id="WUUL01000014">
    <property type="protein sequence ID" value="MXQ55451.1"/>
    <property type="molecule type" value="Genomic_DNA"/>
</dbReference>
<dbReference type="RefSeq" id="WP_160802801.1">
    <property type="nucleotide sequence ID" value="NZ_WUUL01000014.1"/>
</dbReference>
<dbReference type="Gene3D" id="1.10.3210.10">
    <property type="entry name" value="Hypothetical protein af1432"/>
    <property type="match status" value="1"/>
</dbReference>
<reference evidence="2 3" key="1">
    <citation type="submission" date="2019-12" db="EMBL/GenBank/DDBJ databases">
        <title>Whole-genome analyses of novel actinobacteria.</title>
        <authorList>
            <person name="Sahin N."/>
            <person name="Saygin H."/>
        </authorList>
    </citation>
    <scope>NUCLEOTIDE SEQUENCE [LARGE SCALE GENOMIC DNA]</scope>
    <source>
        <strain evidence="2 3">KC615</strain>
    </source>
</reference>
<dbReference type="SUPFAM" id="SSF109604">
    <property type="entry name" value="HD-domain/PDEase-like"/>
    <property type="match status" value="1"/>
</dbReference>
<protein>
    <submittedName>
        <fullName evidence="2">GTP pyrophosphokinase</fullName>
    </submittedName>
</protein>
<gene>
    <name evidence="2" type="ORF">GSM42_17350</name>
</gene>
<dbReference type="AlphaFoldDB" id="A0A6I4VXM5"/>
<dbReference type="PANTHER" id="PTHR46246:SF1">
    <property type="entry name" value="GUANOSINE-3',5'-BIS(DIPHOSPHATE) 3'-PYROPHOSPHOHYDROLASE MESH1"/>
    <property type="match status" value="1"/>
</dbReference>
<dbReference type="PANTHER" id="PTHR46246">
    <property type="entry name" value="GUANOSINE-3',5'-BIS(DIPHOSPHATE) 3'-PYROPHOSPHOHYDROLASE MESH1"/>
    <property type="match status" value="1"/>
</dbReference>
<keyword evidence="3" id="KW-1185">Reference proteome</keyword>
<comment type="caution">
    <text evidence="2">The sequence shown here is derived from an EMBL/GenBank/DDBJ whole genome shotgun (WGS) entry which is preliminary data.</text>
</comment>
<keyword evidence="1" id="KW-0175">Coiled coil</keyword>
<keyword evidence="2" id="KW-0808">Transferase</keyword>
<accession>A0A6I4VXM5</accession>
<dbReference type="GO" id="GO:0008893">
    <property type="term" value="F:guanosine-3',5'-bis(diphosphate) 3'-diphosphatase activity"/>
    <property type="evidence" value="ECO:0007669"/>
    <property type="project" value="TreeGrafter"/>
</dbReference>
<keyword evidence="2" id="KW-0418">Kinase</keyword>
<name>A0A6I4VXM5_9BACL</name>
<evidence type="ECO:0000313" key="3">
    <source>
        <dbReference type="Proteomes" id="UP000430692"/>
    </source>
</evidence>
<evidence type="ECO:0000313" key="2">
    <source>
        <dbReference type="EMBL" id="MXQ55451.1"/>
    </source>
</evidence>
<dbReference type="Proteomes" id="UP000430692">
    <property type="component" value="Unassembled WGS sequence"/>
</dbReference>
<sequence length="140" mass="15878">MHLLEKAILIAAQAHQGQVDKGGNPYILHPLAVMSHVGTWEAKMVAVMHDVLEDTDVTLEELQEKGFPVEVLDALMSVTRQEGETYVAFIDRIAKNKLATEVKLADLKENMNLDRIPNPNNTDKERLAKYQRAYRKLKNQ</sequence>
<feature type="coiled-coil region" evidence="1">
    <location>
        <begin position="90"/>
        <end position="140"/>
    </location>
</feature>
<dbReference type="InterPro" id="IPR052194">
    <property type="entry name" value="MESH1"/>
</dbReference>
<dbReference type="GO" id="GO:0016301">
    <property type="term" value="F:kinase activity"/>
    <property type="evidence" value="ECO:0007669"/>
    <property type="project" value="UniProtKB-KW"/>
</dbReference>
<organism evidence="2 3">
    <name type="scientific">Shimazuella alba</name>
    <dbReference type="NCBI Taxonomy" id="2690964"/>
    <lineage>
        <taxon>Bacteria</taxon>
        <taxon>Bacillati</taxon>
        <taxon>Bacillota</taxon>
        <taxon>Bacilli</taxon>
        <taxon>Bacillales</taxon>
        <taxon>Thermoactinomycetaceae</taxon>
        <taxon>Shimazuella</taxon>
    </lineage>
</organism>
<evidence type="ECO:0000256" key="1">
    <source>
        <dbReference type="SAM" id="Coils"/>
    </source>
</evidence>
<proteinExistence type="predicted"/>